<feature type="signal peptide" evidence="6">
    <location>
        <begin position="1"/>
        <end position="19"/>
    </location>
</feature>
<feature type="disulfide bond" evidence="5">
    <location>
        <begin position="20"/>
        <end position="84"/>
    </location>
</feature>
<evidence type="ECO:0000256" key="2">
    <source>
        <dbReference type="ARBA" id="ARBA00022525"/>
    </source>
</evidence>
<dbReference type="Pfam" id="PF00965">
    <property type="entry name" value="TIMP"/>
    <property type="match status" value="1"/>
</dbReference>
<dbReference type="GO" id="GO:0002020">
    <property type="term" value="F:protease binding"/>
    <property type="evidence" value="ECO:0007669"/>
    <property type="project" value="TreeGrafter"/>
</dbReference>
<feature type="chain" id="PRO_5001490783" description="NTR domain-containing protein" evidence="6">
    <location>
        <begin position="20"/>
        <end position="153"/>
    </location>
</feature>
<evidence type="ECO:0000256" key="3">
    <source>
        <dbReference type="ARBA" id="ARBA00023157"/>
    </source>
</evidence>
<comment type="subcellular location">
    <subcellularLocation>
        <location evidence="1">Secreted</location>
    </subcellularLocation>
</comment>
<keyword evidence="6" id="KW-0732">Signal</keyword>
<dbReference type="AlphaFoldDB" id="A0A016VKB8"/>
<sequence length="153" mass="17692">MDEILLVMILMGFATTAYGCSCLPSSLWEKFRRSEVVARVKVKSEDVKGHLREYTVEVVQVYKEPKELPTFPTIVRTPKDSGQCGTRLWLGYTFAIGGRLDGDDVLFMTSCDLRMEWSTTTPEERAKLDFYSLFYFNCHRNINKAPFVFRQHS</sequence>
<dbReference type="GO" id="GO:0008191">
    <property type="term" value="F:metalloendopeptidase inhibitor activity"/>
    <property type="evidence" value="ECO:0007669"/>
    <property type="project" value="InterPro"/>
</dbReference>
<evidence type="ECO:0000256" key="1">
    <source>
        <dbReference type="ARBA" id="ARBA00004613"/>
    </source>
</evidence>
<keyword evidence="4" id="KW-0862">Zinc</keyword>
<dbReference type="GO" id="GO:0046872">
    <property type="term" value="F:metal ion binding"/>
    <property type="evidence" value="ECO:0007669"/>
    <property type="project" value="UniProtKB-KW"/>
</dbReference>
<feature type="binding site" evidence="4">
    <location>
        <position position="20"/>
    </location>
    <ligand>
        <name>Zn(2+)</name>
        <dbReference type="ChEBI" id="CHEBI:29105"/>
        <note>ligand shared with metalloproteinase partner</note>
    </ligand>
</feature>
<dbReference type="GO" id="GO:0005615">
    <property type="term" value="C:extracellular space"/>
    <property type="evidence" value="ECO:0007669"/>
    <property type="project" value="TreeGrafter"/>
</dbReference>
<protein>
    <recommendedName>
        <fullName evidence="7">NTR domain-containing protein</fullName>
    </recommendedName>
</protein>
<name>A0A016VKB8_9BILA</name>
<dbReference type="GO" id="GO:0031012">
    <property type="term" value="C:extracellular matrix"/>
    <property type="evidence" value="ECO:0007669"/>
    <property type="project" value="TreeGrafter"/>
</dbReference>
<dbReference type="PROSITE" id="PS50189">
    <property type="entry name" value="NTR"/>
    <property type="match status" value="1"/>
</dbReference>
<dbReference type="InterPro" id="IPR001134">
    <property type="entry name" value="Netrin_domain"/>
</dbReference>
<accession>A0A016VKB8</accession>
<dbReference type="Gene3D" id="2.40.50.120">
    <property type="match status" value="1"/>
</dbReference>
<keyword evidence="9" id="KW-1185">Reference proteome</keyword>
<dbReference type="PANTHER" id="PTHR11844:SF33">
    <property type="entry name" value="TISSUE INHIBITOR OF METALLOPROTEINASE"/>
    <property type="match status" value="1"/>
</dbReference>
<dbReference type="PANTHER" id="PTHR11844">
    <property type="entry name" value="METALLOPROTEASE INHIBITOR"/>
    <property type="match status" value="1"/>
</dbReference>
<feature type="domain" description="NTR" evidence="7">
    <location>
        <begin position="20"/>
        <end position="138"/>
    </location>
</feature>
<evidence type="ECO:0000256" key="5">
    <source>
        <dbReference type="PIRSR" id="PIRSR601820-3"/>
    </source>
</evidence>
<feature type="disulfide bond" evidence="5">
    <location>
        <begin position="22"/>
        <end position="111"/>
    </location>
</feature>
<keyword evidence="2" id="KW-0964">Secreted</keyword>
<evidence type="ECO:0000313" key="8">
    <source>
        <dbReference type="EMBL" id="EYC27208.1"/>
    </source>
</evidence>
<dbReference type="GO" id="GO:0051045">
    <property type="term" value="P:negative regulation of membrane protein ectodomain proteolysis"/>
    <property type="evidence" value="ECO:0007669"/>
    <property type="project" value="TreeGrafter"/>
</dbReference>
<dbReference type="EMBL" id="JARK01001345">
    <property type="protein sequence ID" value="EYC27208.1"/>
    <property type="molecule type" value="Genomic_DNA"/>
</dbReference>
<dbReference type="InterPro" id="IPR001820">
    <property type="entry name" value="TIMP"/>
</dbReference>
<evidence type="ECO:0000256" key="4">
    <source>
        <dbReference type="PIRSR" id="PIRSR601820-1"/>
    </source>
</evidence>
<proteinExistence type="predicted"/>
<reference evidence="9" key="1">
    <citation type="journal article" date="2015" name="Nat. Genet.">
        <title>The genome and transcriptome of the zoonotic hookworm Ancylostoma ceylanicum identify infection-specific gene families.</title>
        <authorList>
            <person name="Schwarz E.M."/>
            <person name="Hu Y."/>
            <person name="Antoshechkin I."/>
            <person name="Miller M.M."/>
            <person name="Sternberg P.W."/>
            <person name="Aroian R.V."/>
        </authorList>
    </citation>
    <scope>NUCLEOTIDE SEQUENCE</scope>
    <source>
        <strain evidence="9">HY135</strain>
    </source>
</reference>
<evidence type="ECO:0000313" key="9">
    <source>
        <dbReference type="Proteomes" id="UP000024635"/>
    </source>
</evidence>
<organism evidence="8 9">
    <name type="scientific">Ancylostoma ceylanicum</name>
    <dbReference type="NCBI Taxonomy" id="53326"/>
    <lineage>
        <taxon>Eukaryota</taxon>
        <taxon>Metazoa</taxon>
        <taxon>Ecdysozoa</taxon>
        <taxon>Nematoda</taxon>
        <taxon>Chromadorea</taxon>
        <taxon>Rhabditida</taxon>
        <taxon>Rhabditina</taxon>
        <taxon>Rhabditomorpha</taxon>
        <taxon>Strongyloidea</taxon>
        <taxon>Ancylostomatidae</taxon>
        <taxon>Ancylostomatinae</taxon>
        <taxon>Ancylostoma</taxon>
    </lineage>
</organism>
<evidence type="ECO:0000259" key="7">
    <source>
        <dbReference type="PROSITE" id="PS50189"/>
    </source>
</evidence>
<comment type="caution">
    <text evidence="8">The sequence shown here is derived from an EMBL/GenBank/DDBJ whole genome shotgun (WGS) entry which is preliminary data.</text>
</comment>
<evidence type="ECO:0000256" key="6">
    <source>
        <dbReference type="SAM" id="SignalP"/>
    </source>
</evidence>
<keyword evidence="3 5" id="KW-1015">Disulfide bond</keyword>
<dbReference type="SUPFAM" id="SSF50242">
    <property type="entry name" value="TIMP-like"/>
    <property type="match status" value="1"/>
</dbReference>
<keyword evidence="4" id="KW-0479">Metal-binding</keyword>
<dbReference type="InterPro" id="IPR008993">
    <property type="entry name" value="TIMP-like_OB-fold"/>
</dbReference>
<dbReference type="Proteomes" id="UP000024635">
    <property type="component" value="Unassembled WGS sequence"/>
</dbReference>
<dbReference type="STRING" id="53326.A0A016VKB8"/>
<gene>
    <name evidence="8" type="primary">Acey_s0009.g577</name>
    <name evidence="8" type="ORF">Y032_0009g577</name>
</gene>